<keyword evidence="1" id="KW-0812">Transmembrane</keyword>
<reference evidence="2" key="1">
    <citation type="submission" date="2019-08" db="EMBL/GenBank/DDBJ databases">
        <authorList>
            <person name="Kucharzyk K."/>
            <person name="Murdoch R.W."/>
            <person name="Higgins S."/>
            <person name="Loffler F."/>
        </authorList>
    </citation>
    <scope>NUCLEOTIDE SEQUENCE</scope>
</reference>
<accession>A0A644SMC9</accession>
<name>A0A644SMC9_9ZZZZ</name>
<dbReference type="EMBL" id="VSSQ01000002">
    <property type="protein sequence ID" value="MPL55799.1"/>
    <property type="molecule type" value="Genomic_DNA"/>
</dbReference>
<sequence>MMNRIDLIILSNLIIAILSFAASILISIYIFKKIKQSQGFYIAIIFVLLFLIIYGSIGGNSLDDYTLDSKIDDKIDNYFKAKKENHPKIFTFIETKKVSIFHSLLIKRELFFDENKVLQIYDTHVSLNGFTADFKWKEKPEHSSVQKVGKYYVFNDLLTNYSKILIFYISTFNTQNNSKIPVKDIENAQKNNVGYFND</sequence>
<keyword evidence="1" id="KW-1133">Transmembrane helix</keyword>
<keyword evidence="1" id="KW-0472">Membrane</keyword>
<protein>
    <submittedName>
        <fullName evidence="2">Uncharacterized protein</fullName>
    </submittedName>
</protein>
<proteinExistence type="predicted"/>
<evidence type="ECO:0000256" key="1">
    <source>
        <dbReference type="SAM" id="Phobius"/>
    </source>
</evidence>
<dbReference type="AlphaFoldDB" id="A0A644SMC9"/>
<evidence type="ECO:0000313" key="2">
    <source>
        <dbReference type="EMBL" id="MPL55799.1"/>
    </source>
</evidence>
<feature type="transmembrane region" description="Helical" evidence="1">
    <location>
        <begin position="7"/>
        <end position="31"/>
    </location>
</feature>
<comment type="caution">
    <text evidence="2">The sequence shown here is derived from an EMBL/GenBank/DDBJ whole genome shotgun (WGS) entry which is preliminary data.</text>
</comment>
<gene>
    <name evidence="2" type="ORF">SDC9_01281</name>
</gene>
<organism evidence="2">
    <name type="scientific">bioreactor metagenome</name>
    <dbReference type="NCBI Taxonomy" id="1076179"/>
    <lineage>
        <taxon>unclassified sequences</taxon>
        <taxon>metagenomes</taxon>
        <taxon>ecological metagenomes</taxon>
    </lineage>
</organism>
<feature type="transmembrane region" description="Helical" evidence="1">
    <location>
        <begin position="37"/>
        <end position="57"/>
    </location>
</feature>